<reference evidence="5 6" key="1">
    <citation type="submission" date="2018-10" db="EMBL/GenBank/DDBJ databases">
        <title>Histidinibacterium lentulum gen. nov., sp. nov., a marine bacterium from the culture broth of Picochlorum sp. 122.</title>
        <authorList>
            <person name="Wang G."/>
        </authorList>
    </citation>
    <scope>NUCLEOTIDE SEQUENCE [LARGE SCALE GENOMIC DNA]</scope>
    <source>
        <strain evidence="5 6">B17</strain>
    </source>
</reference>
<dbReference type="EMBL" id="RDRB01000020">
    <property type="protein sequence ID" value="ROT93601.1"/>
    <property type="molecule type" value="Genomic_DNA"/>
</dbReference>
<evidence type="ECO:0000256" key="1">
    <source>
        <dbReference type="ARBA" id="ARBA00001938"/>
    </source>
</evidence>
<evidence type="ECO:0000259" key="4">
    <source>
        <dbReference type="Pfam" id="PF00198"/>
    </source>
</evidence>
<dbReference type="InterPro" id="IPR023213">
    <property type="entry name" value="CAT-like_dom_sf"/>
</dbReference>
<dbReference type="PANTHER" id="PTHR43178">
    <property type="entry name" value="DIHYDROLIPOAMIDE ACETYLTRANSFERASE COMPONENT OF PYRUVATE DEHYDROGENASE COMPLEX"/>
    <property type="match status" value="1"/>
</dbReference>
<proteinExistence type="predicted"/>
<evidence type="ECO:0000313" key="5">
    <source>
        <dbReference type="EMBL" id="ROT93601.1"/>
    </source>
</evidence>
<evidence type="ECO:0000256" key="2">
    <source>
        <dbReference type="ARBA" id="ARBA00022679"/>
    </source>
</evidence>
<dbReference type="GO" id="GO:0016407">
    <property type="term" value="F:acetyltransferase activity"/>
    <property type="evidence" value="ECO:0007669"/>
    <property type="project" value="TreeGrafter"/>
</dbReference>
<feature type="non-terminal residue" evidence="5">
    <location>
        <position position="299"/>
    </location>
</feature>
<evidence type="ECO:0000313" key="6">
    <source>
        <dbReference type="Proteomes" id="UP000268016"/>
    </source>
</evidence>
<keyword evidence="2 5" id="KW-0808">Transferase</keyword>
<dbReference type="GO" id="GO:0005737">
    <property type="term" value="C:cytoplasm"/>
    <property type="evidence" value="ECO:0007669"/>
    <property type="project" value="TreeGrafter"/>
</dbReference>
<dbReference type="GO" id="GO:0006086">
    <property type="term" value="P:pyruvate decarboxylation to acetyl-CoA"/>
    <property type="evidence" value="ECO:0007669"/>
    <property type="project" value="TreeGrafter"/>
</dbReference>
<evidence type="ECO:0000256" key="3">
    <source>
        <dbReference type="ARBA" id="ARBA00023315"/>
    </source>
</evidence>
<organism evidence="5 6">
    <name type="scientific">Histidinibacterium lentulum</name>
    <dbReference type="NCBI Taxonomy" id="2480588"/>
    <lineage>
        <taxon>Bacteria</taxon>
        <taxon>Pseudomonadati</taxon>
        <taxon>Pseudomonadota</taxon>
        <taxon>Alphaproteobacteria</taxon>
        <taxon>Rhodobacterales</taxon>
        <taxon>Paracoccaceae</taxon>
        <taxon>Histidinibacterium</taxon>
    </lineage>
</organism>
<comment type="cofactor">
    <cofactor evidence="1">
        <name>(R)-lipoate</name>
        <dbReference type="ChEBI" id="CHEBI:83088"/>
    </cofactor>
</comment>
<dbReference type="Proteomes" id="UP000268016">
    <property type="component" value="Unassembled WGS sequence"/>
</dbReference>
<protein>
    <submittedName>
        <fullName evidence="5">Dihydrolipoamide acetyltransferase</fullName>
    </submittedName>
</protein>
<dbReference type="InterPro" id="IPR001078">
    <property type="entry name" value="2-oxoacid_DH_actylTfrase"/>
</dbReference>
<dbReference type="PANTHER" id="PTHR43178:SF2">
    <property type="entry name" value="DIHYDROLIPOYLLYSINE-RESIDUE ACETYLTRANSFERASE COMPONENT OF PYRUVATE DEHYDROGENASE COMPLEX"/>
    <property type="match status" value="1"/>
</dbReference>
<keyword evidence="3" id="KW-0012">Acyltransferase</keyword>
<gene>
    <name evidence="5" type="ORF">EAT49_20845</name>
</gene>
<keyword evidence="6" id="KW-1185">Reference proteome</keyword>
<sequence length="299" mass="31523">MTEIAAAPSVRKRAAEMGIDLEALARRTGRSAFTADDLADGAAAEAPAAAPQAAPAHAAFWDVDHAAHGPVRTEPLSRIDRAAALNLGAANATIPQVTHHDRARVDALEELRARAAPEARARGLRLTPLAFHVLALARALAAYPRVNASLSPDGQSLILKDYIHIAIAVDTPHGLMVPVIRNADQKGLWDIAADIETLAARARDRKLGPGDQGGASITISSLGKTGGTAFTPLVNPPELAILGLSATRTDPLWTGETWEPARMLPLSLSYDHRAINGALAANLATHIKSLIENPKDMML</sequence>
<dbReference type="SUPFAM" id="SSF52777">
    <property type="entry name" value="CoA-dependent acyltransferases"/>
    <property type="match status" value="1"/>
</dbReference>
<dbReference type="InterPro" id="IPR050743">
    <property type="entry name" value="2-oxoacid_DH_E2_comp"/>
</dbReference>
<dbReference type="OrthoDB" id="9805770at2"/>
<dbReference type="GO" id="GO:0031405">
    <property type="term" value="F:lipoic acid binding"/>
    <property type="evidence" value="ECO:0007669"/>
    <property type="project" value="TreeGrafter"/>
</dbReference>
<name>A0A3N2QEG6_9RHOB</name>
<dbReference type="AlphaFoldDB" id="A0A3N2QEG6"/>
<feature type="domain" description="2-oxoacid dehydrogenase acyltransferase catalytic" evidence="4">
    <location>
        <begin position="71"/>
        <end position="299"/>
    </location>
</feature>
<dbReference type="Gene3D" id="3.30.559.10">
    <property type="entry name" value="Chloramphenicol acetyltransferase-like domain"/>
    <property type="match status" value="1"/>
</dbReference>
<dbReference type="Pfam" id="PF00198">
    <property type="entry name" value="2-oxoacid_dh"/>
    <property type="match status" value="1"/>
</dbReference>
<accession>A0A3N2QEG6</accession>
<dbReference type="RefSeq" id="WP_123644210.1">
    <property type="nucleotide sequence ID" value="NZ_ML119099.1"/>
</dbReference>
<comment type="caution">
    <text evidence="5">The sequence shown here is derived from an EMBL/GenBank/DDBJ whole genome shotgun (WGS) entry which is preliminary data.</text>
</comment>